<dbReference type="EC" id="2.6.1.1" evidence="4"/>
<evidence type="ECO:0000256" key="7">
    <source>
        <dbReference type="ARBA" id="ARBA00022898"/>
    </source>
</evidence>
<dbReference type="SUPFAM" id="SSF53383">
    <property type="entry name" value="PLP-dependent transferases"/>
    <property type="match status" value="1"/>
</dbReference>
<keyword evidence="11" id="KW-1185">Reference proteome</keyword>
<evidence type="ECO:0000256" key="8">
    <source>
        <dbReference type="ARBA" id="ARBA00049185"/>
    </source>
</evidence>
<dbReference type="GO" id="GO:0005737">
    <property type="term" value="C:cytoplasm"/>
    <property type="evidence" value="ECO:0007669"/>
    <property type="project" value="TreeGrafter"/>
</dbReference>
<comment type="caution">
    <text evidence="10">The sequence shown here is derived from an EMBL/GenBank/DDBJ whole genome shotgun (WGS) entry which is preliminary data.</text>
</comment>
<evidence type="ECO:0000256" key="1">
    <source>
        <dbReference type="ARBA" id="ARBA00001933"/>
    </source>
</evidence>
<feature type="domain" description="Aminotransferase class I/classII large" evidence="9">
    <location>
        <begin position="30"/>
        <end position="381"/>
    </location>
</feature>
<keyword evidence="6" id="KW-0808">Transferase</keyword>
<evidence type="ECO:0000256" key="2">
    <source>
        <dbReference type="ARBA" id="ARBA00007441"/>
    </source>
</evidence>
<sequence length="392" mass="41463">MRTSRVNPVYAAMATTIFEEMSGLARETGAINLGQGFPDSIGPEELLRAAADAVLAGPNQYPPSAGMPVLRAAVADYYRRFQSLDIAAGDVLVTSGATEAIAASLLAVISPGDEVILIEPMYDAYRPLVERAGGVARAVTLRPPEWRLPIDGLAAAIGPRTRAIVLNNPNNPTGRVFAHDELAALAALCVAHDLVVISDEVWEAVVFDHAAHVPMIALPGMADRAVKIGSAGKIFGLTGWKVGFVVAGPRLLQPISRAHQFLTFTTPPNLQIAVAHGLGLDDAFFSDSRAALERSRDHLATRLAAAGFTVLPSQGTYFLTVDLAASGVSGDDTTLARRMPHEAGVASIPLSSFYMNPAPAGLIRLCFAKPDEMLDEAAARLGKWLSDQRPGD</sequence>
<evidence type="ECO:0000256" key="4">
    <source>
        <dbReference type="ARBA" id="ARBA00012753"/>
    </source>
</evidence>
<evidence type="ECO:0000259" key="9">
    <source>
        <dbReference type="Pfam" id="PF00155"/>
    </source>
</evidence>
<dbReference type="PANTHER" id="PTHR43807">
    <property type="entry name" value="FI04487P"/>
    <property type="match status" value="1"/>
</dbReference>
<dbReference type="InterPro" id="IPR004839">
    <property type="entry name" value="Aminotransferase_I/II_large"/>
</dbReference>
<gene>
    <name evidence="10" type="ORF">NEE01_00185</name>
</gene>
<comment type="catalytic activity">
    <reaction evidence="8">
        <text>L-aspartate + 2-oxoglutarate = oxaloacetate + L-glutamate</text>
        <dbReference type="Rhea" id="RHEA:21824"/>
        <dbReference type="ChEBI" id="CHEBI:16452"/>
        <dbReference type="ChEBI" id="CHEBI:16810"/>
        <dbReference type="ChEBI" id="CHEBI:29985"/>
        <dbReference type="ChEBI" id="CHEBI:29991"/>
        <dbReference type="EC" id="2.6.1.1"/>
    </reaction>
</comment>
<name>A0AA41Z5X0_9SPHN</name>
<evidence type="ECO:0000256" key="5">
    <source>
        <dbReference type="ARBA" id="ARBA00022576"/>
    </source>
</evidence>
<reference evidence="10" key="1">
    <citation type="submission" date="2022-06" db="EMBL/GenBank/DDBJ databases">
        <title>Sphingomonas sp. nov. isolated from rhizosphere soil of tomato.</title>
        <authorList>
            <person name="Dong H."/>
            <person name="Gao R."/>
        </authorList>
    </citation>
    <scope>NUCLEOTIDE SEQUENCE</scope>
    <source>
        <strain evidence="10">MMSM24</strain>
    </source>
</reference>
<dbReference type="Proteomes" id="UP001165565">
    <property type="component" value="Unassembled WGS sequence"/>
</dbReference>
<dbReference type="GO" id="GO:0030170">
    <property type="term" value="F:pyridoxal phosphate binding"/>
    <property type="evidence" value="ECO:0007669"/>
    <property type="project" value="InterPro"/>
</dbReference>
<evidence type="ECO:0000313" key="10">
    <source>
        <dbReference type="EMBL" id="MCW6533191.1"/>
    </source>
</evidence>
<dbReference type="GO" id="GO:0004069">
    <property type="term" value="F:L-aspartate:2-oxoglutarate aminotransferase activity"/>
    <property type="evidence" value="ECO:0007669"/>
    <property type="project" value="UniProtKB-EC"/>
</dbReference>
<keyword evidence="7" id="KW-0663">Pyridoxal phosphate</keyword>
<comment type="cofactor">
    <cofactor evidence="1">
        <name>pyridoxal 5'-phosphate</name>
        <dbReference type="ChEBI" id="CHEBI:597326"/>
    </cofactor>
</comment>
<dbReference type="InterPro" id="IPR015421">
    <property type="entry name" value="PyrdxlP-dep_Trfase_major"/>
</dbReference>
<evidence type="ECO:0000256" key="3">
    <source>
        <dbReference type="ARBA" id="ARBA00011738"/>
    </source>
</evidence>
<dbReference type="GO" id="GO:0016212">
    <property type="term" value="F:kynurenine-oxoglutarate transaminase activity"/>
    <property type="evidence" value="ECO:0007669"/>
    <property type="project" value="TreeGrafter"/>
</dbReference>
<dbReference type="Gene3D" id="3.40.640.10">
    <property type="entry name" value="Type I PLP-dependent aspartate aminotransferase-like (Major domain)"/>
    <property type="match status" value="1"/>
</dbReference>
<dbReference type="Pfam" id="PF00155">
    <property type="entry name" value="Aminotran_1_2"/>
    <property type="match status" value="1"/>
</dbReference>
<protein>
    <recommendedName>
        <fullName evidence="4">aspartate transaminase</fullName>
        <ecNumber evidence="4">2.6.1.1</ecNumber>
    </recommendedName>
</protein>
<accession>A0AA41Z5X0</accession>
<dbReference type="InterPro" id="IPR015424">
    <property type="entry name" value="PyrdxlP-dep_Trfase"/>
</dbReference>
<evidence type="ECO:0000313" key="11">
    <source>
        <dbReference type="Proteomes" id="UP001165565"/>
    </source>
</evidence>
<dbReference type="CDD" id="cd00609">
    <property type="entry name" value="AAT_like"/>
    <property type="match status" value="1"/>
</dbReference>
<evidence type="ECO:0000256" key="6">
    <source>
        <dbReference type="ARBA" id="ARBA00022679"/>
    </source>
</evidence>
<dbReference type="PANTHER" id="PTHR43807:SF20">
    <property type="entry name" value="FI04487P"/>
    <property type="match status" value="1"/>
</dbReference>
<proteinExistence type="inferred from homology"/>
<dbReference type="InterPro" id="IPR015422">
    <property type="entry name" value="PyrdxlP-dep_Trfase_small"/>
</dbReference>
<dbReference type="AlphaFoldDB" id="A0AA41Z5X0"/>
<keyword evidence="5 10" id="KW-0032">Aminotransferase</keyword>
<organism evidence="10 11">
    <name type="scientific">Sphingomonas lycopersici</name>
    <dbReference type="NCBI Taxonomy" id="2951807"/>
    <lineage>
        <taxon>Bacteria</taxon>
        <taxon>Pseudomonadati</taxon>
        <taxon>Pseudomonadota</taxon>
        <taxon>Alphaproteobacteria</taxon>
        <taxon>Sphingomonadales</taxon>
        <taxon>Sphingomonadaceae</taxon>
        <taxon>Sphingomonas</taxon>
    </lineage>
</organism>
<dbReference type="FunFam" id="3.40.640.10:FF:000033">
    <property type="entry name" value="Aspartate aminotransferase"/>
    <property type="match status" value="1"/>
</dbReference>
<dbReference type="EMBL" id="JANFAV010000001">
    <property type="protein sequence ID" value="MCW6533191.1"/>
    <property type="molecule type" value="Genomic_DNA"/>
</dbReference>
<dbReference type="NCBIfam" id="NF006488">
    <property type="entry name" value="PRK08912.1"/>
    <property type="match status" value="1"/>
</dbReference>
<dbReference type="Gene3D" id="3.90.1150.10">
    <property type="entry name" value="Aspartate Aminotransferase, domain 1"/>
    <property type="match status" value="1"/>
</dbReference>
<comment type="similarity">
    <text evidence="2">Belongs to the class-I pyridoxal-phosphate-dependent aminotransferase family.</text>
</comment>
<dbReference type="InterPro" id="IPR051326">
    <property type="entry name" value="Kynurenine-oxoglutarate_AT"/>
</dbReference>
<comment type="subunit">
    <text evidence="3">Homodimer.</text>
</comment>